<evidence type="ECO:0000313" key="2">
    <source>
        <dbReference type="EMBL" id="CAB3259004.1"/>
    </source>
</evidence>
<proteinExistence type="predicted"/>
<dbReference type="PANTHER" id="PTHR21505">
    <property type="entry name" value="MADF DOMAIN-CONTAINING PROTEIN-RELATED"/>
    <property type="match status" value="1"/>
</dbReference>
<dbReference type="OrthoDB" id="297496at2759"/>
<feature type="region of interest" description="Disordered" evidence="1">
    <location>
        <begin position="28"/>
        <end position="57"/>
    </location>
</feature>
<feature type="compositionally biased region" description="Low complexity" evidence="1">
    <location>
        <begin position="32"/>
        <end position="44"/>
    </location>
</feature>
<dbReference type="EMBL" id="CADEBD010000677">
    <property type="protein sequence ID" value="CAB3259004.1"/>
    <property type="molecule type" value="Genomic_DNA"/>
</dbReference>
<sequence length="172" mass="19208">MRTGSGADEVYTPKLWYYTELEFLNDQIGTPSSVSSSESSLRSVSQRKNKKQTEQENRDQVLAKILKKLDNIEDEFDVVGKNIANKLRSMDADQKIHAEKIINDALYFGTLKHLTLDSCITGTLGRMSNVVEKLNFCSTSFASEATYSQSVAGPANYTINNNKIVRSNQNVS</sequence>
<dbReference type="AlphaFoldDB" id="A0A8S1BGX0"/>
<organism evidence="2 3">
    <name type="scientific">Arctia plantaginis</name>
    <name type="common">Wood tiger moth</name>
    <name type="synonym">Phalaena plantaginis</name>
    <dbReference type="NCBI Taxonomy" id="874455"/>
    <lineage>
        <taxon>Eukaryota</taxon>
        <taxon>Metazoa</taxon>
        <taxon>Ecdysozoa</taxon>
        <taxon>Arthropoda</taxon>
        <taxon>Hexapoda</taxon>
        <taxon>Insecta</taxon>
        <taxon>Pterygota</taxon>
        <taxon>Neoptera</taxon>
        <taxon>Endopterygota</taxon>
        <taxon>Lepidoptera</taxon>
        <taxon>Glossata</taxon>
        <taxon>Ditrysia</taxon>
        <taxon>Noctuoidea</taxon>
        <taxon>Erebidae</taxon>
        <taxon>Arctiinae</taxon>
        <taxon>Arctia</taxon>
    </lineage>
</organism>
<gene>
    <name evidence="2" type="ORF">APLA_LOCUS16435</name>
</gene>
<dbReference type="Proteomes" id="UP000494256">
    <property type="component" value="Unassembled WGS sequence"/>
</dbReference>
<evidence type="ECO:0000256" key="1">
    <source>
        <dbReference type="SAM" id="MobiDB-lite"/>
    </source>
</evidence>
<evidence type="ECO:0000313" key="3">
    <source>
        <dbReference type="Proteomes" id="UP000494256"/>
    </source>
</evidence>
<protein>
    <submittedName>
        <fullName evidence="2">Uncharacterized protein</fullName>
    </submittedName>
</protein>
<accession>A0A8S1BGX0</accession>
<name>A0A8S1BGX0_ARCPL</name>
<reference evidence="2 3" key="1">
    <citation type="submission" date="2020-04" db="EMBL/GenBank/DDBJ databases">
        <authorList>
            <person name="Wallbank WR R."/>
            <person name="Pardo Diaz C."/>
            <person name="Kozak K."/>
            <person name="Martin S."/>
            <person name="Jiggins C."/>
            <person name="Moest M."/>
            <person name="Warren A I."/>
            <person name="Byers J.R.P. K."/>
            <person name="Montejo-Kovacevich G."/>
            <person name="Yen C E."/>
        </authorList>
    </citation>
    <scope>NUCLEOTIDE SEQUENCE [LARGE SCALE GENOMIC DNA]</scope>
</reference>
<comment type="caution">
    <text evidence="2">The sequence shown here is derived from an EMBL/GenBank/DDBJ whole genome shotgun (WGS) entry which is preliminary data.</text>
</comment>
<dbReference type="PANTHER" id="PTHR21505:SF8">
    <property type="entry name" value="DPT-YFP REPRESSOR BY OVEREXPRESSION, ISOFORM D-RELATED"/>
    <property type="match status" value="1"/>
</dbReference>